<evidence type="ECO:0000256" key="1">
    <source>
        <dbReference type="ARBA" id="ARBA00010617"/>
    </source>
</evidence>
<dbReference type="InterPro" id="IPR036396">
    <property type="entry name" value="Cyt_P450_sf"/>
</dbReference>
<protein>
    <submittedName>
        <fullName evidence="3">Cytochrome P450</fullName>
    </submittedName>
</protein>
<dbReference type="PANTHER" id="PTHR46696:SF1">
    <property type="entry name" value="CYTOCHROME P450 YJIB-RELATED"/>
    <property type="match status" value="1"/>
</dbReference>
<evidence type="ECO:0000313" key="4">
    <source>
        <dbReference type="Proteomes" id="UP001344251"/>
    </source>
</evidence>
<evidence type="ECO:0000256" key="2">
    <source>
        <dbReference type="RuleBase" id="RU000461"/>
    </source>
</evidence>
<accession>A0ABZ1FHJ5</accession>
<keyword evidence="4" id="KW-1185">Reference proteome</keyword>
<name>A0ABZ1FHJ5_9ACTN</name>
<dbReference type="PRINTS" id="PR00359">
    <property type="entry name" value="BP450"/>
</dbReference>
<dbReference type="PROSITE" id="PS00086">
    <property type="entry name" value="CYTOCHROME_P450"/>
    <property type="match status" value="1"/>
</dbReference>
<dbReference type="InterPro" id="IPR017972">
    <property type="entry name" value="Cyt_P450_CS"/>
</dbReference>
<evidence type="ECO:0000313" key="3">
    <source>
        <dbReference type="EMBL" id="WSB69879.1"/>
    </source>
</evidence>
<dbReference type="Pfam" id="PF00067">
    <property type="entry name" value="p450"/>
    <property type="match status" value="1"/>
</dbReference>
<keyword evidence="2" id="KW-0503">Monooxygenase</keyword>
<dbReference type="CDD" id="cd11029">
    <property type="entry name" value="CYP107-like"/>
    <property type="match status" value="1"/>
</dbReference>
<sequence length="430" mass="48051">MSALSSSPFAAHVGKHPGEPNVMEPALLTDPFAGYGALREQAPVVRGRFMDDSPVWFVTRFEEVRQVLRDQRFVNNPASPPLALSAEENPLTRLMDMLGLPEHLRVYMLGSILNYDAPDHTRLRRLVSRAFTARKITDLRPRVEQIADELLARLPEYAEDGVVDLIQHFAYPLPITVICELVGIPEADRPQWREWGTDLLSMDPDRLGSTFPAMIEHIHQMVRERRGALTDDLLSELIRTHDDDGGRLSDVEMVTMILTLVLAGHETTAHLISNGTAALLTHPDQLRLLKDDPALLPRAVHELMRWCGPVQMTQLRYAAADVDLAGTRIHKGDSVQLLLVSANFDPRHYTDPDRLDLTRHPAGHAENHVGFGHGAHYCLGATLAKQEGEVAFGKLLAHYPEASLGIEPERLERLPLPGNWRLNSLPLRLG</sequence>
<reference evidence="3 4" key="1">
    <citation type="submission" date="2022-10" db="EMBL/GenBank/DDBJ databases">
        <title>The complete genomes of actinobacterial strains from the NBC collection.</title>
        <authorList>
            <person name="Joergensen T.S."/>
            <person name="Alvarez Arevalo M."/>
            <person name="Sterndorff E.B."/>
            <person name="Faurdal D."/>
            <person name="Vuksanovic O."/>
            <person name="Mourched A.-S."/>
            <person name="Charusanti P."/>
            <person name="Shaw S."/>
            <person name="Blin K."/>
            <person name="Weber T."/>
        </authorList>
    </citation>
    <scope>NUCLEOTIDE SEQUENCE [LARGE SCALE GENOMIC DNA]</scope>
    <source>
        <strain evidence="3 4">NBC 01774</strain>
    </source>
</reference>
<dbReference type="Gene3D" id="1.10.630.10">
    <property type="entry name" value="Cytochrome P450"/>
    <property type="match status" value="1"/>
</dbReference>
<dbReference type="SUPFAM" id="SSF48264">
    <property type="entry name" value="Cytochrome P450"/>
    <property type="match status" value="1"/>
</dbReference>
<dbReference type="EMBL" id="CP109106">
    <property type="protein sequence ID" value="WSB69879.1"/>
    <property type="molecule type" value="Genomic_DNA"/>
</dbReference>
<comment type="similarity">
    <text evidence="1 2">Belongs to the cytochrome P450 family.</text>
</comment>
<dbReference type="Proteomes" id="UP001344251">
    <property type="component" value="Chromosome"/>
</dbReference>
<keyword evidence="2" id="KW-0408">Iron</keyword>
<dbReference type="InterPro" id="IPR001128">
    <property type="entry name" value="Cyt_P450"/>
</dbReference>
<keyword evidence="2" id="KW-0479">Metal-binding</keyword>
<keyword evidence="2" id="KW-0560">Oxidoreductase</keyword>
<proteinExistence type="inferred from homology"/>
<dbReference type="InterPro" id="IPR002397">
    <property type="entry name" value="Cyt_P450_B"/>
</dbReference>
<keyword evidence="2" id="KW-0349">Heme</keyword>
<dbReference type="PANTHER" id="PTHR46696">
    <property type="entry name" value="P450, PUTATIVE (EUROFUNG)-RELATED"/>
    <property type="match status" value="1"/>
</dbReference>
<dbReference type="RefSeq" id="WP_326619427.1">
    <property type="nucleotide sequence ID" value="NZ_CP109106.1"/>
</dbReference>
<gene>
    <name evidence="3" type="ORF">OG863_19045</name>
</gene>
<organism evidence="3 4">
    <name type="scientific">Streptomyces decoyicus</name>
    <dbReference type="NCBI Taxonomy" id="249567"/>
    <lineage>
        <taxon>Bacteria</taxon>
        <taxon>Bacillati</taxon>
        <taxon>Actinomycetota</taxon>
        <taxon>Actinomycetes</taxon>
        <taxon>Kitasatosporales</taxon>
        <taxon>Streptomycetaceae</taxon>
        <taxon>Streptomyces</taxon>
    </lineage>
</organism>